<protein>
    <recommendedName>
        <fullName evidence="3">Calcineurin-like phosphoesterase domain-containing protein</fullName>
    </recommendedName>
</protein>
<dbReference type="PANTHER" id="PTHR34990:SF1">
    <property type="entry name" value="UDP-2,3-DIACYLGLUCOSAMINE HYDROLASE"/>
    <property type="match status" value="1"/>
</dbReference>
<reference evidence="2" key="1">
    <citation type="journal article" date="2014" name="Front. Microbiol.">
        <title>High frequency of phylogenetically diverse reductive dehalogenase-homologous genes in deep subseafloor sedimentary metagenomes.</title>
        <authorList>
            <person name="Kawai M."/>
            <person name="Futagami T."/>
            <person name="Toyoda A."/>
            <person name="Takaki Y."/>
            <person name="Nishi S."/>
            <person name="Hori S."/>
            <person name="Arai W."/>
            <person name="Tsubouchi T."/>
            <person name="Morono Y."/>
            <person name="Uchiyama I."/>
            <person name="Ito T."/>
            <person name="Fujiyama A."/>
            <person name="Inagaki F."/>
            <person name="Takami H."/>
        </authorList>
    </citation>
    <scope>NUCLEOTIDE SEQUENCE</scope>
    <source>
        <strain evidence="2">Expedition CK06-06</strain>
    </source>
</reference>
<evidence type="ECO:0000313" key="2">
    <source>
        <dbReference type="EMBL" id="GAI80385.1"/>
    </source>
</evidence>
<accession>X1SYG8</accession>
<evidence type="ECO:0000256" key="1">
    <source>
        <dbReference type="ARBA" id="ARBA00022801"/>
    </source>
</evidence>
<name>X1SYG8_9ZZZZ</name>
<sequence>FALEWGIINLDGIRTLVSHGDTIDRTNTRYLMLRKILRSRMFYRIQKNIPSILLWKIARISSKISNEHLGKSLDGLVEIMGAFTIEKFKEGFDAVILGHCHTPTIKQYVIDGREKTFVTLGDWISHYSYLLYEDGKFTLSFYRP</sequence>
<dbReference type="GO" id="GO:0009245">
    <property type="term" value="P:lipid A biosynthetic process"/>
    <property type="evidence" value="ECO:0007669"/>
    <property type="project" value="TreeGrafter"/>
</dbReference>
<dbReference type="EMBL" id="BARW01005529">
    <property type="protein sequence ID" value="GAI80385.1"/>
    <property type="molecule type" value="Genomic_DNA"/>
</dbReference>
<comment type="caution">
    <text evidence="2">The sequence shown here is derived from an EMBL/GenBank/DDBJ whole genome shotgun (WGS) entry which is preliminary data.</text>
</comment>
<dbReference type="GO" id="GO:0016020">
    <property type="term" value="C:membrane"/>
    <property type="evidence" value="ECO:0007669"/>
    <property type="project" value="GOC"/>
</dbReference>
<dbReference type="AlphaFoldDB" id="X1SYG8"/>
<evidence type="ECO:0008006" key="3">
    <source>
        <dbReference type="Google" id="ProtNLM"/>
    </source>
</evidence>
<gene>
    <name evidence="2" type="ORF">S12H4_11973</name>
</gene>
<feature type="non-terminal residue" evidence="2">
    <location>
        <position position="1"/>
    </location>
</feature>
<organism evidence="2">
    <name type="scientific">marine sediment metagenome</name>
    <dbReference type="NCBI Taxonomy" id="412755"/>
    <lineage>
        <taxon>unclassified sequences</taxon>
        <taxon>metagenomes</taxon>
        <taxon>ecological metagenomes</taxon>
    </lineage>
</organism>
<dbReference type="InterPro" id="IPR043461">
    <property type="entry name" value="LpxH-like"/>
</dbReference>
<dbReference type="SUPFAM" id="SSF56300">
    <property type="entry name" value="Metallo-dependent phosphatases"/>
    <property type="match status" value="1"/>
</dbReference>
<keyword evidence="1" id="KW-0378">Hydrolase</keyword>
<proteinExistence type="predicted"/>
<dbReference type="InterPro" id="IPR029052">
    <property type="entry name" value="Metallo-depent_PP-like"/>
</dbReference>
<dbReference type="PANTHER" id="PTHR34990">
    <property type="entry name" value="UDP-2,3-DIACYLGLUCOSAMINE HYDROLASE-RELATED"/>
    <property type="match status" value="1"/>
</dbReference>
<dbReference type="GO" id="GO:0008758">
    <property type="term" value="F:UDP-2,3-diacylglucosamine hydrolase activity"/>
    <property type="evidence" value="ECO:0007669"/>
    <property type="project" value="TreeGrafter"/>
</dbReference>